<dbReference type="EMBL" id="NCDQ01000277">
    <property type="protein sequence ID" value="OYX00936.1"/>
    <property type="molecule type" value="Genomic_DNA"/>
</dbReference>
<evidence type="ECO:0000313" key="1">
    <source>
        <dbReference type="EMBL" id="OYX00936.1"/>
    </source>
</evidence>
<proteinExistence type="predicted"/>
<name>A0A258CZV9_CAUVI</name>
<protein>
    <submittedName>
        <fullName evidence="1">Conjugal transfer protein TraD</fullName>
    </submittedName>
</protein>
<dbReference type="Pfam" id="PF06412">
    <property type="entry name" value="TraD"/>
    <property type="match status" value="1"/>
</dbReference>
<organism evidence="1 2">
    <name type="scientific">Caulobacter vibrioides</name>
    <name type="common">Caulobacter crescentus</name>
    <dbReference type="NCBI Taxonomy" id="155892"/>
    <lineage>
        <taxon>Bacteria</taxon>
        <taxon>Pseudomonadati</taxon>
        <taxon>Pseudomonadota</taxon>
        <taxon>Alphaproteobacteria</taxon>
        <taxon>Caulobacterales</taxon>
        <taxon>Caulobacteraceae</taxon>
        <taxon>Caulobacter</taxon>
    </lineage>
</organism>
<gene>
    <name evidence="1" type="ORF">B7Z12_15170</name>
</gene>
<dbReference type="AlphaFoldDB" id="A0A258CZV9"/>
<dbReference type="Proteomes" id="UP000215616">
    <property type="component" value="Unassembled WGS sequence"/>
</dbReference>
<sequence length="88" mass="9478">MRKPRDFDAELKTLEDKARTLKERKIKQLGELVIATGADALDVETLAGGLLGLVEGGDAARKAEWRKRGAGFFRSGKAEPPRAAGGDQ</sequence>
<accession>A0A258CZV9</accession>
<evidence type="ECO:0000313" key="2">
    <source>
        <dbReference type="Proteomes" id="UP000215616"/>
    </source>
</evidence>
<comment type="caution">
    <text evidence="1">The sequence shown here is derived from an EMBL/GenBank/DDBJ whole genome shotgun (WGS) entry which is preliminary data.</text>
</comment>
<reference evidence="1 2" key="1">
    <citation type="submission" date="2017-03" db="EMBL/GenBank/DDBJ databases">
        <title>Lifting the veil on microbial sulfur biogeochemistry in mining wastewaters.</title>
        <authorList>
            <person name="Kantor R.S."/>
            <person name="Colenbrander Nelson T."/>
            <person name="Marshall S."/>
            <person name="Bennett D."/>
            <person name="Apte S."/>
            <person name="Camacho D."/>
            <person name="Thomas B.C."/>
            <person name="Warren L.A."/>
            <person name="Banfield J.F."/>
        </authorList>
    </citation>
    <scope>NUCLEOTIDE SEQUENCE [LARGE SCALE GENOMIC DNA]</scope>
    <source>
        <strain evidence="1">32-67-7</strain>
    </source>
</reference>
<dbReference type="InterPro" id="IPR009444">
    <property type="entry name" value="Conjugal_tfr_TraD_a-type"/>
</dbReference>